<dbReference type="AlphaFoldDB" id="A0A540KH83"/>
<sequence>MRFKFWKAMPDEEGCPKKFEDWDENWVWLCSHFQEPDYVKNVKANNINREKKTILHHSGSRPFSYWMEVRRLGGSKFLEIDVFADVYVQPGDELAESFHATMMEKKQSVLQESTSLLPSETPMES</sequence>
<dbReference type="Proteomes" id="UP000315295">
    <property type="component" value="Unassembled WGS sequence"/>
</dbReference>
<name>A0A540KH83_MALBA</name>
<dbReference type="EMBL" id="VIEB01001273">
    <property type="protein sequence ID" value="TQD73588.1"/>
    <property type="molecule type" value="Genomic_DNA"/>
</dbReference>
<proteinExistence type="predicted"/>
<comment type="caution">
    <text evidence="1">The sequence shown here is derived from an EMBL/GenBank/DDBJ whole genome shotgun (WGS) entry which is preliminary data.</text>
</comment>
<keyword evidence="2" id="KW-1185">Reference proteome</keyword>
<accession>A0A540KH83</accession>
<organism evidence="1 2">
    <name type="scientific">Malus baccata</name>
    <name type="common">Siberian crab apple</name>
    <name type="synonym">Pyrus baccata</name>
    <dbReference type="NCBI Taxonomy" id="106549"/>
    <lineage>
        <taxon>Eukaryota</taxon>
        <taxon>Viridiplantae</taxon>
        <taxon>Streptophyta</taxon>
        <taxon>Embryophyta</taxon>
        <taxon>Tracheophyta</taxon>
        <taxon>Spermatophyta</taxon>
        <taxon>Magnoliopsida</taxon>
        <taxon>eudicotyledons</taxon>
        <taxon>Gunneridae</taxon>
        <taxon>Pentapetalae</taxon>
        <taxon>rosids</taxon>
        <taxon>fabids</taxon>
        <taxon>Rosales</taxon>
        <taxon>Rosaceae</taxon>
        <taxon>Amygdaloideae</taxon>
        <taxon>Maleae</taxon>
        <taxon>Malus</taxon>
    </lineage>
</organism>
<protein>
    <submittedName>
        <fullName evidence="1">Uncharacterized protein</fullName>
    </submittedName>
</protein>
<reference evidence="1 2" key="1">
    <citation type="journal article" date="2019" name="G3 (Bethesda)">
        <title>Sequencing of a Wild Apple (Malus baccata) Genome Unravels the Differences Between Cultivated and Wild Apple Species Regarding Disease Resistance and Cold Tolerance.</title>
        <authorList>
            <person name="Chen X."/>
        </authorList>
    </citation>
    <scope>NUCLEOTIDE SEQUENCE [LARGE SCALE GENOMIC DNA]</scope>
    <source>
        <strain evidence="2">cv. Shandingzi</strain>
        <tissue evidence="1">Leaves</tissue>
    </source>
</reference>
<evidence type="ECO:0000313" key="2">
    <source>
        <dbReference type="Proteomes" id="UP000315295"/>
    </source>
</evidence>
<evidence type="ECO:0000313" key="1">
    <source>
        <dbReference type="EMBL" id="TQD73588.1"/>
    </source>
</evidence>
<gene>
    <name evidence="1" type="ORF">C1H46_040869</name>
</gene>